<proteinExistence type="predicted"/>
<organism evidence="2 3">
    <name type="scientific">Cupriavidus taiwanensis</name>
    <dbReference type="NCBI Taxonomy" id="164546"/>
    <lineage>
        <taxon>Bacteria</taxon>
        <taxon>Pseudomonadati</taxon>
        <taxon>Pseudomonadota</taxon>
        <taxon>Betaproteobacteria</taxon>
        <taxon>Burkholderiales</taxon>
        <taxon>Burkholderiaceae</taxon>
        <taxon>Cupriavidus</taxon>
    </lineage>
</organism>
<evidence type="ECO:0000256" key="1">
    <source>
        <dbReference type="SAM" id="MobiDB-lite"/>
    </source>
</evidence>
<accession>A0A975XEN6</accession>
<sequence>MVLHRFADDAAMQRGRALAGAEDPGGSVAGTIGGVPKALSDERAAGAAAEWQDGAGEPLRDYGLTQHQRVSKTCWRTPSPASGRGLGRGPEHPRSANASCLPQAGPLPRPSPASGRGEQTLSLRTPR</sequence>
<dbReference type="AlphaFoldDB" id="A0A975XEN6"/>
<reference evidence="2 3" key="1">
    <citation type="submission" date="2018-01" db="EMBL/GenBank/DDBJ databases">
        <authorList>
            <person name="Clerissi C."/>
        </authorList>
    </citation>
    <scope>NUCLEOTIDE SEQUENCE [LARGE SCALE GENOMIC DNA]</scope>
    <source>
        <strain evidence="2">Cupriavidus taiwanensis LMG 19430</strain>
    </source>
</reference>
<feature type="compositionally biased region" description="Low complexity" evidence="1">
    <location>
        <begin position="45"/>
        <end position="57"/>
    </location>
</feature>
<evidence type="ECO:0000313" key="3">
    <source>
        <dbReference type="Proteomes" id="UP000257016"/>
    </source>
</evidence>
<dbReference type="EMBL" id="OFSN01000015">
    <property type="protein sequence ID" value="SOY65821.1"/>
    <property type="molecule type" value="Genomic_DNA"/>
</dbReference>
<feature type="compositionally biased region" description="Polar residues" evidence="1">
    <location>
        <begin position="117"/>
        <end position="127"/>
    </location>
</feature>
<comment type="caution">
    <text evidence="2">The sequence shown here is derived from an EMBL/GenBank/DDBJ whole genome shotgun (WGS) entry which is preliminary data.</text>
</comment>
<name>A0A975XEN6_9BURK</name>
<dbReference type="Proteomes" id="UP000257016">
    <property type="component" value="Unassembled WGS sequence"/>
</dbReference>
<feature type="region of interest" description="Disordered" evidence="1">
    <location>
        <begin position="14"/>
        <end position="127"/>
    </location>
</feature>
<evidence type="ECO:0000313" key="2">
    <source>
        <dbReference type="EMBL" id="SOY65821.1"/>
    </source>
</evidence>
<protein>
    <submittedName>
        <fullName evidence="2">Uncharacterized protein</fullName>
    </submittedName>
</protein>
<gene>
    <name evidence="2" type="ORF">CBM2586_B10416</name>
</gene>